<accession>A0A1B0GUZ4</accession>
<evidence type="ECO:0000313" key="2">
    <source>
        <dbReference type="Proteomes" id="UP000005640"/>
    </source>
</evidence>
<dbReference type="ExpressionAtlas" id="A0A1B0GUZ4">
    <property type="expression patterns" value="baseline and differential"/>
</dbReference>
<reference evidence="1" key="5">
    <citation type="submission" date="2025-09" db="UniProtKB">
        <authorList>
            <consortium name="Ensembl"/>
        </authorList>
    </citation>
    <scope>IDENTIFICATION</scope>
</reference>
<dbReference type="OpenTargets" id="ENSG00000243989"/>
<dbReference type="EMBL" id="AC115284">
    <property type="status" value="NOT_ANNOTATED_CDS"/>
    <property type="molecule type" value="Genomic_DNA"/>
</dbReference>
<gene>
    <name evidence="1" type="primary">ACY1</name>
</gene>
<dbReference type="VEuPathDB" id="HostDB:ENSG00000243989"/>
<reference evidence="1" key="4">
    <citation type="submission" date="2025-08" db="UniProtKB">
        <authorList>
            <consortium name="Ensembl"/>
        </authorList>
    </citation>
    <scope>IDENTIFICATION</scope>
</reference>
<dbReference type="Ensembl" id="ENST00000635941.1">
    <property type="protein sequence ID" value="ENSP00000490309.1"/>
    <property type="gene ID" value="ENSG00000243989.9"/>
</dbReference>
<organism evidence="1 2">
    <name type="scientific">Homo sapiens</name>
    <name type="common">Human</name>
    <dbReference type="NCBI Taxonomy" id="9606"/>
    <lineage>
        <taxon>Eukaryota</taxon>
        <taxon>Metazoa</taxon>
        <taxon>Chordata</taxon>
        <taxon>Craniata</taxon>
        <taxon>Vertebrata</taxon>
        <taxon>Euteleostomi</taxon>
        <taxon>Mammalia</taxon>
        <taxon>Eutheria</taxon>
        <taxon>Euarchontoglires</taxon>
        <taxon>Primates</taxon>
        <taxon>Haplorrhini</taxon>
        <taxon>Catarrhini</taxon>
        <taxon>Hominidae</taxon>
        <taxon>Homo</taxon>
    </lineage>
</organism>
<protein>
    <submittedName>
        <fullName evidence="1">Aminoacylase 1</fullName>
    </submittedName>
</protein>
<evidence type="ECO:0000313" key="1">
    <source>
        <dbReference type="Ensembl" id="ENSP00000490309.1"/>
    </source>
</evidence>
<sequence length="50" mass="5483">VQPKPDYGGTWLCGDRVDLARHQPYTLLHLAQLPHGCGACLQGTLESRPL</sequence>
<dbReference type="Ensembl" id="ENST00000635941.1">
    <property type="protein sequence ID" value="ENSP00000490309.1"/>
    <property type="gene ID" value="ENSG00000243989.10"/>
</dbReference>
<dbReference type="GeneTree" id="ENSGT00940000155631"/>
<dbReference type="AlphaFoldDB" id="A0A1B0GUZ4"/>
<dbReference type="HGNC" id="HGNC:177">
    <property type="gene designation" value="ACY1"/>
</dbReference>
<dbReference type="Proteomes" id="UP000005640">
    <property type="component" value="Chromosome 3"/>
</dbReference>
<dbReference type="Bgee" id="ENSG00000243989">
    <property type="expression patterns" value="Expressed in duodenum and 97 other cell types or tissues"/>
</dbReference>
<proteinExistence type="predicted"/>
<name>A0A1B0GUZ4_HUMAN</name>
<reference evidence="1 2" key="2">
    <citation type="journal article" date="2004" name="Nature">
        <title>Finishing the euchromatic sequence of the human genome.</title>
        <authorList>
            <consortium name="International Human Genome Sequencing Consortium"/>
        </authorList>
    </citation>
    <scope>NUCLEOTIDE SEQUENCE [LARGE SCALE GENOMIC DNA]</scope>
</reference>
<reference evidence="1 2" key="1">
    <citation type="journal article" date="2001" name="Nature">
        <title>Initial sequencing and analysis of the human genome.</title>
        <authorList>
            <consortium name="International Human Genome Sequencing Consortium"/>
            <person name="Lander E.S."/>
            <person name="Linton L.M."/>
            <person name="Birren B."/>
            <person name="Nusbaum C."/>
            <person name="Zody M.C."/>
            <person name="Baldwin J."/>
            <person name="Devon K."/>
            <person name="Dewar K."/>
            <person name="Doyle M."/>
            <person name="FitzHugh W."/>
            <person name="Funke R."/>
            <person name="Gage D."/>
            <person name="Harris K."/>
            <person name="Heaford A."/>
            <person name="Howland J."/>
            <person name="Kann L."/>
            <person name="Lehoczky J."/>
            <person name="LeVine R."/>
            <person name="McEwan P."/>
            <person name="McKernan K."/>
            <person name="Meldrim J."/>
            <person name="Mesirov J.P."/>
            <person name="Miranda C."/>
            <person name="Morris W."/>
            <person name="Naylor J."/>
            <person name="Raymond C."/>
            <person name="Rosetti M."/>
            <person name="Santos R."/>
            <person name="Sheridan A."/>
            <person name="Sougnez C."/>
            <person name="Stange-Thomann N."/>
            <person name="Stojanovic N."/>
            <person name="Subramanian A."/>
            <person name="Wyman D."/>
            <person name="Rogers J."/>
            <person name="Sulston J."/>
            <person name="Ainscough R."/>
            <person name="Beck S."/>
            <person name="Bentley D."/>
            <person name="Burton J."/>
            <person name="Clee C."/>
            <person name="Carter N."/>
            <person name="Coulson A."/>
            <person name="Deadman R."/>
            <person name="Deloukas P."/>
            <person name="Dunham A."/>
            <person name="Dunham I."/>
            <person name="Durbin R."/>
            <person name="French L."/>
            <person name="Grafham D."/>
            <person name="Gregory S."/>
            <person name="Hubbard T."/>
            <person name="Humphray S."/>
            <person name="Hunt A."/>
            <person name="Jones M."/>
            <person name="Lloyd C."/>
            <person name="McMurray A."/>
            <person name="Matthews L."/>
            <person name="Mercer S."/>
            <person name="Milne S."/>
            <person name="Mullikin J.C."/>
            <person name="Mungall A."/>
            <person name="Plumb R."/>
            <person name="Ross M."/>
            <person name="Shownkeen R."/>
            <person name="Sims S."/>
            <person name="Waterston R.H."/>
            <person name="Wilson R.K."/>
            <person name="Hillier L.W."/>
            <person name="McPherson J.D."/>
            <person name="Marra M.A."/>
            <person name="Mardis E.R."/>
            <person name="Fulton L.A."/>
            <person name="Chinwalla A.T."/>
            <person name="Pepin K.H."/>
            <person name="Gish W.R."/>
            <person name="Chissoe S.L."/>
            <person name="Wendl M.C."/>
            <person name="Delehaunty K.D."/>
            <person name="Miner T.L."/>
            <person name="Delehaunty A."/>
            <person name="Kramer J.B."/>
            <person name="Cook L.L."/>
            <person name="Fulton R.S."/>
            <person name="Johnson D.L."/>
            <person name="Minx P.J."/>
            <person name="Clifton S.W."/>
            <person name="Hawkins T."/>
            <person name="Branscomb E."/>
            <person name="Predki P."/>
            <person name="Richardson P."/>
            <person name="Wenning S."/>
            <person name="Slezak T."/>
            <person name="Doggett N."/>
            <person name="Cheng J.F."/>
            <person name="Olsen A."/>
            <person name="Lucas S."/>
            <person name="Elkin C."/>
            <person name="Uberbacher E."/>
            <person name="Frazier M."/>
            <person name="Gibbs R.A."/>
            <person name="Muzny D.M."/>
            <person name="Scherer S.E."/>
            <person name="Bouck J.B."/>
            <person name="Sodergren E.J."/>
            <person name="Worley K.C."/>
            <person name="Rives C.M."/>
            <person name="Gorrell J.H."/>
            <person name="Metzker M.L."/>
            <person name="Naylor S.L."/>
            <person name="Kucherlapati R.S."/>
            <person name="Nelson D.L."/>
            <person name="Weinstock G.M."/>
            <person name="Sakaki Y."/>
            <person name="Fujiyama A."/>
            <person name="Hattori M."/>
            <person name="Yada T."/>
            <person name="Toyoda A."/>
            <person name="Itoh T."/>
            <person name="Kawagoe C."/>
            <person name="Watanabe H."/>
            <person name="Totoki Y."/>
            <person name="Taylor T."/>
            <person name="Weissenbach J."/>
            <person name="Heilig R."/>
            <person name="Saurin W."/>
            <person name="Artiguenave F."/>
            <person name="Brottier P."/>
            <person name="Bruls T."/>
            <person name="Pelletier E."/>
            <person name="Robert C."/>
            <person name="Wincker P."/>
            <person name="Smith D.R."/>
            <person name="Doucette-Stamm L."/>
            <person name="Rubenfield M."/>
            <person name="Weinstock K."/>
            <person name="Lee H.M."/>
            <person name="Dubois J."/>
            <person name="Rosenthal A."/>
            <person name="Platzer M."/>
            <person name="Nyakatura G."/>
            <person name="Taudien S."/>
            <person name="Rump A."/>
            <person name="Yang H."/>
            <person name="Yu J."/>
            <person name="Wang J."/>
            <person name="Huang G."/>
            <person name="Gu J."/>
            <person name="Hood L."/>
            <person name="Rowen L."/>
            <person name="Madan A."/>
            <person name="Qin S."/>
            <person name="Davis R.W."/>
            <person name="Federspiel N.A."/>
            <person name="Abola A.P."/>
            <person name="Proctor M.J."/>
            <person name="Myers R.M."/>
            <person name="Schmutz J."/>
            <person name="Dickson M."/>
            <person name="Grimwood J."/>
            <person name="Cox D.R."/>
            <person name="Olson M.V."/>
            <person name="Kaul R."/>
            <person name="Raymond C."/>
            <person name="Shimizu N."/>
            <person name="Kawasaki K."/>
            <person name="Minoshima S."/>
            <person name="Evans G.A."/>
            <person name="Athanasiou M."/>
            <person name="Schultz R."/>
            <person name="Roe B.A."/>
            <person name="Chen F."/>
            <person name="Pan H."/>
            <person name="Ramser J."/>
            <person name="Lehrach H."/>
            <person name="Reinhardt R."/>
            <person name="McCombie W.R."/>
            <person name="de la Bastide M."/>
            <person name="Dedhia N."/>
            <person name="Blocker H."/>
            <person name="Hornischer K."/>
            <person name="Nordsiek G."/>
            <person name="Agarwala R."/>
            <person name="Aravind L."/>
            <person name="Bailey J.A."/>
            <person name="Bateman A."/>
            <person name="Batzoglou S."/>
            <person name="Birney E."/>
            <person name="Bork P."/>
            <person name="Brown D.G."/>
            <person name="Burge C.B."/>
            <person name="Cerutti L."/>
            <person name="Chen H.C."/>
            <person name="Church D."/>
            <person name="Clamp M."/>
            <person name="Copley R.R."/>
            <person name="Doerks T."/>
            <person name="Eddy S.R."/>
            <person name="Eichler E.E."/>
            <person name="Furey T.S."/>
            <person name="Galagan J."/>
            <person name="Gilbert J.G."/>
            <person name="Harmon C."/>
            <person name="Hayashizaki Y."/>
            <person name="Haussler D."/>
            <person name="Hermjakob H."/>
            <person name="Hokamp K."/>
            <person name="Jang W."/>
            <person name="Johnson L.S."/>
            <person name="Jones T.A."/>
            <person name="Kasif S."/>
            <person name="Kaspryzk A."/>
            <person name="Kennedy S."/>
            <person name="Kent W.J."/>
            <person name="Kitts P."/>
            <person name="Koonin E.V."/>
            <person name="Korf I."/>
            <person name="Kulp D."/>
            <person name="Lancet D."/>
            <person name="Lowe T.M."/>
            <person name="McLysaght A."/>
            <person name="Mikkelsen T."/>
            <person name="Moran J.V."/>
            <person name="Mulder N."/>
            <person name="Pollara V.J."/>
            <person name="Ponting C.P."/>
            <person name="Schuler G."/>
            <person name="Schultz J."/>
            <person name="Slater G."/>
            <person name="Smit A.F."/>
            <person name="Stupka E."/>
            <person name="Szustakowski J."/>
            <person name="Thierry-Mieg D."/>
            <person name="Thierry-Mieg J."/>
            <person name="Wagner L."/>
            <person name="Wallis J."/>
            <person name="Wheeler R."/>
            <person name="Williams A."/>
            <person name="Wolf Y.I."/>
            <person name="Wolfe K.H."/>
            <person name="Yang S.P."/>
            <person name="Yeh R.F."/>
            <person name="Collins F."/>
            <person name="Guyer M.S."/>
            <person name="Peterson J."/>
            <person name="Felsenfeld A."/>
            <person name="Wetterstrand K.A."/>
            <person name="Patrinos A."/>
            <person name="Morgan M.J."/>
            <person name="de Jong P."/>
            <person name="Catanese J.J."/>
            <person name="Osoegawa K."/>
            <person name="Shizuya H."/>
            <person name="Choi S."/>
            <person name="Chen Y.J."/>
        </authorList>
    </citation>
    <scope>NUCLEOTIDE SEQUENCE [LARGE SCALE GENOMIC DNA]</scope>
</reference>
<dbReference type="OrthoDB" id="3064516at2759"/>
<keyword evidence="2" id="KW-1185">Reference proteome</keyword>
<reference evidence="1 2" key="3">
    <citation type="journal article" date="2006" name="Nature">
        <title>The DNA sequence, annotation and analysis of human chromosome 3.</title>
        <authorList>
            <person name="Muzny D.M."/>
            <person name="Scherer S.E."/>
            <person name="Kaul R."/>
            <person name="Wang J."/>
            <person name="Yu J."/>
            <person name="Sudbrak R."/>
            <person name="Buhay C.J."/>
            <person name="Chen R."/>
            <person name="Cree A."/>
            <person name="Ding Y."/>
            <person name="Dugan-Rocha S."/>
            <person name="Gill R."/>
            <person name="Gunaratne P."/>
            <person name="Harris R.A."/>
            <person name="Hawes A.C."/>
            <person name="Hernandez J."/>
            <person name="Hodgson A.V."/>
            <person name="Hume J."/>
            <person name="Jackson A."/>
            <person name="Khan Z.M."/>
            <person name="Kovar-Smith C."/>
            <person name="Lewis L.R."/>
            <person name="Lozado R.J."/>
            <person name="Metzker M.L."/>
            <person name="Milosavljevic A."/>
            <person name="Miner G.R."/>
            <person name="Morgan M.B."/>
            <person name="Nazareth L.V."/>
            <person name="Scott G."/>
            <person name="Sodergren E."/>
            <person name="Song X.Z."/>
            <person name="Steffen D."/>
            <person name="Wei S."/>
            <person name="Wheeler D.A."/>
            <person name="Wright M.W."/>
            <person name="Worley K.C."/>
            <person name="Yuan Y."/>
            <person name="Zhang Z."/>
            <person name="Adams C.Q."/>
            <person name="Ansari-Lari M.A."/>
            <person name="Ayele M."/>
            <person name="Brown M.J."/>
            <person name="Chen G."/>
            <person name="Chen Z."/>
            <person name="Clendenning J."/>
            <person name="Clerc-Blankenburg K.P."/>
            <person name="Chen R."/>
            <person name="Chen Z."/>
            <person name="Davis C."/>
            <person name="Delgado O."/>
            <person name="Dinh H.H."/>
            <person name="Dong W."/>
            <person name="Draper H."/>
            <person name="Ernst S."/>
            <person name="Fu G."/>
            <person name="Gonzalez-Garay M.L."/>
            <person name="Garcia D.K."/>
            <person name="Gillett W."/>
            <person name="Gu J."/>
            <person name="Hao B."/>
            <person name="Haugen E."/>
            <person name="Havlak P."/>
            <person name="He X."/>
            <person name="Hennig S."/>
            <person name="Hu S."/>
            <person name="Huang W."/>
            <person name="Jackson L.R."/>
            <person name="Jacob L.S."/>
            <person name="Kelly S.H."/>
            <person name="Kube M."/>
            <person name="Levy R."/>
            <person name="Li Z."/>
            <person name="Liu B."/>
            <person name="Liu J."/>
            <person name="Liu W."/>
            <person name="Lu J."/>
            <person name="Maheshwari M."/>
            <person name="Nguyen B.V."/>
            <person name="Okwuonu G.O."/>
            <person name="Palmeiri A."/>
            <person name="Pasternak S."/>
            <person name="Perez L.M."/>
            <person name="Phelps K.A."/>
            <person name="Plopper F.J."/>
            <person name="Qiang B."/>
            <person name="Raymond C."/>
            <person name="Rodriguez R."/>
            <person name="Saenphimmachak C."/>
            <person name="Santibanez J."/>
            <person name="Shen H."/>
            <person name="Shen Y."/>
            <person name="Subramanian S."/>
            <person name="Tabor P.E."/>
            <person name="Verduzco D."/>
            <person name="Waldron L."/>
            <person name="Wang J."/>
            <person name="Wang J."/>
            <person name="Wang Q."/>
            <person name="Williams G.A."/>
            <person name="Wong G.K."/>
            <person name="Yao Z."/>
            <person name="Zhang J."/>
            <person name="Zhang X."/>
            <person name="Zhao G."/>
            <person name="Zhou J."/>
            <person name="Zhou Y."/>
            <person name="Nelson D."/>
            <person name="Lehrach H."/>
            <person name="Reinhardt R."/>
            <person name="Naylor S.L."/>
            <person name="Yang H."/>
            <person name="Olson M."/>
            <person name="Weinstock G."/>
            <person name="Gibbs R.A."/>
        </authorList>
    </citation>
    <scope>NUCLEOTIDE SEQUENCE [LARGE SCALE GENOMIC DNA]</scope>
</reference>
<feature type="non-terminal residue" evidence="1">
    <location>
        <position position="1"/>
    </location>
</feature>